<reference evidence="4" key="2">
    <citation type="submission" date="2019-09" db="UniProtKB">
        <authorList>
            <consortium name="WormBaseParasite"/>
        </authorList>
    </citation>
    <scope>IDENTIFICATION</scope>
</reference>
<dbReference type="OrthoDB" id="5822889at2759"/>
<reference evidence="2 3" key="1">
    <citation type="submission" date="2018-11" db="EMBL/GenBank/DDBJ databases">
        <authorList>
            <consortium name="Pathogen Informatics"/>
        </authorList>
    </citation>
    <scope>NUCLEOTIDE SEQUENCE [LARGE SCALE GENOMIC DNA]</scope>
</reference>
<accession>A0A183GL15</accession>
<evidence type="ECO:0000313" key="3">
    <source>
        <dbReference type="Proteomes" id="UP000050761"/>
    </source>
</evidence>
<dbReference type="WBParaSite" id="HPBE_0002338501-mRNA-1">
    <property type="protein sequence ID" value="HPBE_0002338501-mRNA-1"/>
    <property type="gene ID" value="HPBE_0002338501"/>
</dbReference>
<accession>A0A3P8DWM6</accession>
<dbReference type="InterPro" id="IPR039260">
    <property type="entry name" value="Cpg-3"/>
</dbReference>
<gene>
    <name evidence="2" type="ORF">HPBE_LOCUS23384</name>
</gene>
<dbReference type="AlphaFoldDB" id="A0A183GL15"/>
<proteinExistence type="predicted"/>
<evidence type="ECO:0000256" key="1">
    <source>
        <dbReference type="SAM" id="MobiDB-lite"/>
    </source>
</evidence>
<name>A0A183GL15_HELPZ</name>
<evidence type="ECO:0000313" key="2">
    <source>
        <dbReference type="EMBL" id="VDP38458.1"/>
    </source>
</evidence>
<sequence length="375" mass="40405">SCFEALGEKALLDRRPATRGYEKTPRPHPILVRASRPRLLALVSVPDLHDNDPRHEITSELLSFHYSATASSMLLTFTIIAVFRIANSSPSIRDAVDDNDGLFHELDRELDDFLEKALDDLPQKLDDFVLQTLEGSGEWSPGNDTDDFILTDVDKDIENVVTTAEPTNGTLSPGQNASLNSTEASLLLQMLSSMALAQLPIQPGTSEVVARLVSDVVNEEVAEMLANSTSTTTTATLGADSSTSPVQRTESLTTTTPTQSTADQMDKRESSKSCHNATVCYDDSECGQGHCHGVSLGKCNCHACLANLACDDDKDCGGLRKSCKNGSCQCAEALSRHGFPLFIVALTEFCSQRTCTVASDSCFGLPCNHGFCSCK</sequence>
<dbReference type="PANTHER" id="PTHR37973">
    <property type="entry name" value="CHONDROITIN PROTEOGLYCAN 3"/>
    <property type="match status" value="1"/>
</dbReference>
<dbReference type="Proteomes" id="UP000050761">
    <property type="component" value="Unassembled WGS sequence"/>
</dbReference>
<evidence type="ECO:0000313" key="4">
    <source>
        <dbReference type="WBParaSite" id="HPBE_0002338501-mRNA-1"/>
    </source>
</evidence>
<dbReference type="EMBL" id="UZAH01034995">
    <property type="protein sequence ID" value="VDP38458.1"/>
    <property type="molecule type" value="Genomic_DNA"/>
</dbReference>
<feature type="region of interest" description="Disordered" evidence="1">
    <location>
        <begin position="227"/>
        <end position="268"/>
    </location>
</feature>
<dbReference type="PANTHER" id="PTHR37973:SF1">
    <property type="entry name" value="DICKKOPF_N DOMAIN-CONTAINING PROTEIN"/>
    <property type="match status" value="1"/>
</dbReference>
<protein>
    <submittedName>
        <fullName evidence="4">Dickkopf_N domain-containing protein</fullName>
    </submittedName>
</protein>
<keyword evidence="3" id="KW-1185">Reference proteome</keyword>
<feature type="compositionally biased region" description="Low complexity" evidence="1">
    <location>
        <begin position="227"/>
        <end position="261"/>
    </location>
</feature>
<organism evidence="3 4">
    <name type="scientific">Heligmosomoides polygyrus</name>
    <name type="common">Parasitic roundworm</name>
    <dbReference type="NCBI Taxonomy" id="6339"/>
    <lineage>
        <taxon>Eukaryota</taxon>
        <taxon>Metazoa</taxon>
        <taxon>Ecdysozoa</taxon>
        <taxon>Nematoda</taxon>
        <taxon>Chromadorea</taxon>
        <taxon>Rhabditida</taxon>
        <taxon>Rhabditina</taxon>
        <taxon>Rhabditomorpha</taxon>
        <taxon>Strongyloidea</taxon>
        <taxon>Heligmosomidae</taxon>
        <taxon>Heligmosomoides</taxon>
    </lineage>
</organism>